<evidence type="ECO:0008006" key="5">
    <source>
        <dbReference type="Google" id="ProtNLM"/>
    </source>
</evidence>
<evidence type="ECO:0000256" key="2">
    <source>
        <dbReference type="SAM" id="MobiDB-lite"/>
    </source>
</evidence>
<keyword evidence="1" id="KW-0175">Coiled coil</keyword>
<dbReference type="Proteomes" id="UP001151760">
    <property type="component" value="Unassembled WGS sequence"/>
</dbReference>
<organism evidence="3 4">
    <name type="scientific">Tanacetum coccineum</name>
    <dbReference type="NCBI Taxonomy" id="301880"/>
    <lineage>
        <taxon>Eukaryota</taxon>
        <taxon>Viridiplantae</taxon>
        <taxon>Streptophyta</taxon>
        <taxon>Embryophyta</taxon>
        <taxon>Tracheophyta</taxon>
        <taxon>Spermatophyta</taxon>
        <taxon>Magnoliopsida</taxon>
        <taxon>eudicotyledons</taxon>
        <taxon>Gunneridae</taxon>
        <taxon>Pentapetalae</taxon>
        <taxon>asterids</taxon>
        <taxon>campanulids</taxon>
        <taxon>Asterales</taxon>
        <taxon>Asteraceae</taxon>
        <taxon>Asteroideae</taxon>
        <taxon>Anthemideae</taxon>
        <taxon>Anthemidinae</taxon>
        <taxon>Tanacetum</taxon>
    </lineage>
</organism>
<name>A0ABQ5BWX2_9ASTR</name>
<feature type="region of interest" description="Disordered" evidence="2">
    <location>
        <begin position="260"/>
        <end position="280"/>
    </location>
</feature>
<feature type="region of interest" description="Disordered" evidence="2">
    <location>
        <begin position="301"/>
        <end position="331"/>
    </location>
</feature>
<dbReference type="EMBL" id="BQNB010013671">
    <property type="protein sequence ID" value="GJT18848.1"/>
    <property type="molecule type" value="Genomic_DNA"/>
</dbReference>
<proteinExistence type="predicted"/>
<comment type="caution">
    <text evidence="3">The sequence shown here is derived from an EMBL/GenBank/DDBJ whole genome shotgun (WGS) entry which is preliminary data.</text>
</comment>
<evidence type="ECO:0000256" key="1">
    <source>
        <dbReference type="SAM" id="Coils"/>
    </source>
</evidence>
<keyword evidence="4" id="KW-1185">Reference proteome</keyword>
<evidence type="ECO:0000313" key="3">
    <source>
        <dbReference type="EMBL" id="GJT18848.1"/>
    </source>
</evidence>
<gene>
    <name evidence="3" type="ORF">Tco_0877554</name>
</gene>
<sequence length="920" mass="100930">MASSLGSARLWKTSSLSWWLWWGLGMTRHKAWMMIILKFNSVCSNWKSSKNALSDGGRAGSWDKSDLFQLLWFSIWWLIFGRKFNDLCLLDLISWRFCNVFCRWWRSISSLWRSFSDGERGGYSSIRLRVQLSITDIKSVLTLKALKLFCETYHIPDEVHPQLPSPNQTIHEMPTGISRNYTLDEDTYPQFLRDNDEEMDLLSFIRTADPTKVKVGKRQRAEGEPKLLDTTVGRVVSLLPVAPACASSELEASVEKLFDEGGSGSHAERDNSVSGGHGVDIPQVSVTTEIVAADAAPVQLKRQRKRKTVVSDAGEPSHPPKKLREDHGTSTGPSVAEVGVAALPTLLFITSSLSVTPEREDGNQSDFMDGANLRTITAPPMFVISSDSSHHSGANIAEAEVDSFARPFVPLMTMETTVTSTADPTTTTKERFVGPSIFGGGSSSGAEHIVGGFSGLTGSDFIVGDDGRTCREMVDEFAPPKFFASIRRMKHDQLFTEFNVGAARQMSLSAEVRMRAEFNIREKRRLCSLVEEKDSLLKARDEEIKSLKAQLLVKETEATEAIHLRAEASKFKVVEKSLQDEIKSLKERNNALEKEKGVLDVKVADLAATVKVREQEAADSDAMVTTIKLQADRLADQVRELETSSAGLQEKVAVYENCIKERLYPHPLTTIAGRRWLLTYGMQLVVFKFLNSPEYLSALGAAISKAIEKGMQNGLAAGITHGQEGRVLTDVAAFNPSAEDDFTSALQEVQNVNLSLLAELQSNKDASVEVVIDLLRLDEALAERLGLNDSQPHVDQLMVPVHHSPNQTVVGARALSLSLDVSHGRVQGIRENIANNRPALRDVFVSFSEPLSAAALEGTGGTSSVAPDTTTALSVTLASVRTIPPISMDDYEIAHAEDQGNAGADVDPFPNVDDAELIIS</sequence>
<reference evidence="3" key="2">
    <citation type="submission" date="2022-01" db="EMBL/GenBank/DDBJ databases">
        <authorList>
            <person name="Yamashiro T."/>
            <person name="Shiraishi A."/>
            <person name="Satake H."/>
            <person name="Nakayama K."/>
        </authorList>
    </citation>
    <scope>NUCLEOTIDE SEQUENCE</scope>
</reference>
<protein>
    <recommendedName>
        <fullName evidence="5">Transposase (Putative), gypsy type</fullName>
    </recommendedName>
</protein>
<reference evidence="3" key="1">
    <citation type="journal article" date="2022" name="Int. J. Mol. Sci.">
        <title>Draft Genome of Tanacetum Coccineum: Genomic Comparison of Closely Related Tanacetum-Family Plants.</title>
        <authorList>
            <person name="Yamashiro T."/>
            <person name="Shiraishi A."/>
            <person name="Nakayama K."/>
            <person name="Satake H."/>
        </authorList>
    </citation>
    <scope>NUCLEOTIDE SEQUENCE</scope>
</reference>
<accession>A0ABQ5BWX2</accession>
<feature type="coiled-coil region" evidence="1">
    <location>
        <begin position="575"/>
        <end position="602"/>
    </location>
</feature>
<evidence type="ECO:0000313" key="4">
    <source>
        <dbReference type="Proteomes" id="UP001151760"/>
    </source>
</evidence>